<feature type="domain" description="Winged helix-turn-helix" evidence="1">
    <location>
        <begin position="180"/>
        <end position="239"/>
    </location>
</feature>
<gene>
    <name evidence="2" type="ORF">OCTVUL_1B020648</name>
</gene>
<name>A0AA36F5D7_OCTVU</name>
<dbReference type="InterPro" id="IPR055121">
    <property type="entry name" value="HTH_69"/>
</dbReference>
<proteinExistence type="predicted"/>
<dbReference type="InterPro" id="IPR035994">
    <property type="entry name" value="Nucleoside_phosphorylase_sf"/>
</dbReference>
<dbReference type="Gene3D" id="3.40.50.1580">
    <property type="entry name" value="Nucleoside phosphorylase domain"/>
    <property type="match status" value="1"/>
</dbReference>
<dbReference type="Pfam" id="PF22979">
    <property type="entry name" value="HTH_69"/>
    <property type="match status" value="1"/>
</dbReference>
<sequence>MADTQEGSNFDYIVMTPTKKGEATHIKIERKKRLTFEDQKVAHIGGGEHKGLVINNQTADDDDNLGKPQLQLGFACFLVDQKTGDHLVETRKLKFWYVDGTEYLEQVTRAYDFFKELIRPDDFPRDYVGFIKKCMKQMQGPIYTQIRRVELSMQQLDQSEAPLSPGMTADGLPKIDNRPKDEILREKMLHILESAYPNILAVEDICRITAADEVMVREQLKELHTRNLVTEMEQGGFMRHVLDEKSEVQLVKQMPTIAANQQPTIAIITAMYYEKLAVDAMMENKTTYMKYKTEGESNVYTIGFIGEHKVVSTKLPAIGHARSAQISSGNTTTRLLGTFQNIEHVFVVGVAGGVPYYTDYYKHVRLGDVVISRGEERAVIYYYCEKILKNKSGDLQYLHKTFAPKDSSLQQTARKIVETSENNPESKPWELYLEEGQKLLQGQEVHFMRPSSTTDRLYMNIGEDNVIEVEHPQPPKEIASNFDPDKPRVHYGVLGSGRPVVKSDAIRLDFAGKYNIKAFDTEFDQVLESIIGNRKDSFMFIRGISDYTDGSKNKEWQPYAALTAAAFMKTIIKALINPLVDEDF</sequence>
<accession>A0AA36F5D7</accession>
<keyword evidence="3" id="KW-1185">Reference proteome</keyword>
<protein>
    <submittedName>
        <fullName evidence="2">XP_014776440.1PREDICTED: uncharacterized protein LOC106873546 isoform X3</fullName>
    </submittedName>
</protein>
<organism evidence="2 3">
    <name type="scientific">Octopus vulgaris</name>
    <name type="common">Common octopus</name>
    <dbReference type="NCBI Taxonomy" id="6645"/>
    <lineage>
        <taxon>Eukaryota</taxon>
        <taxon>Metazoa</taxon>
        <taxon>Spiralia</taxon>
        <taxon>Lophotrochozoa</taxon>
        <taxon>Mollusca</taxon>
        <taxon>Cephalopoda</taxon>
        <taxon>Coleoidea</taxon>
        <taxon>Octopodiformes</taxon>
        <taxon>Octopoda</taxon>
        <taxon>Incirrata</taxon>
        <taxon>Octopodidae</taxon>
        <taxon>Octopus</taxon>
    </lineage>
</organism>
<reference evidence="2" key="1">
    <citation type="submission" date="2023-08" db="EMBL/GenBank/DDBJ databases">
        <authorList>
            <person name="Alioto T."/>
            <person name="Alioto T."/>
            <person name="Gomez Garrido J."/>
        </authorList>
    </citation>
    <scope>NUCLEOTIDE SEQUENCE</scope>
</reference>
<dbReference type="Proteomes" id="UP001162480">
    <property type="component" value="Chromosome 6"/>
</dbReference>
<dbReference type="PANTHER" id="PTHR47705">
    <property type="entry name" value="AGAP000321-PA"/>
    <property type="match status" value="1"/>
</dbReference>
<evidence type="ECO:0000313" key="3">
    <source>
        <dbReference type="Proteomes" id="UP001162480"/>
    </source>
</evidence>
<dbReference type="AlphaFoldDB" id="A0AA36F5D7"/>
<evidence type="ECO:0000313" key="2">
    <source>
        <dbReference type="EMBL" id="CAI9725014.1"/>
    </source>
</evidence>
<dbReference type="GO" id="GO:0009116">
    <property type="term" value="P:nucleoside metabolic process"/>
    <property type="evidence" value="ECO:0007669"/>
    <property type="project" value="InterPro"/>
</dbReference>
<dbReference type="EMBL" id="OX597819">
    <property type="protein sequence ID" value="CAI9725014.1"/>
    <property type="molecule type" value="Genomic_DNA"/>
</dbReference>
<dbReference type="PANTHER" id="PTHR47705:SF1">
    <property type="entry name" value="PNP_UDP_1 DOMAIN-CONTAINING PROTEIN"/>
    <property type="match status" value="1"/>
</dbReference>
<evidence type="ECO:0000259" key="1">
    <source>
        <dbReference type="Pfam" id="PF22979"/>
    </source>
</evidence>
<dbReference type="SUPFAM" id="SSF53167">
    <property type="entry name" value="Purine and uridine phosphorylases"/>
    <property type="match status" value="1"/>
</dbReference>
<dbReference type="GO" id="GO:0003824">
    <property type="term" value="F:catalytic activity"/>
    <property type="evidence" value="ECO:0007669"/>
    <property type="project" value="InterPro"/>
</dbReference>